<proteinExistence type="predicted"/>
<dbReference type="InterPro" id="IPR003593">
    <property type="entry name" value="AAA+_ATPase"/>
</dbReference>
<dbReference type="GO" id="GO:0045454">
    <property type="term" value="P:cell redox homeostasis"/>
    <property type="evidence" value="ECO:0007669"/>
    <property type="project" value="InterPro"/>
</dbReference>
<dbReference type="SMART" id="SM00382">
    <property type="entry name" value="AAA"/>
    <property type="match status" value="1"/>
</dbReference>
<protein>
    <submittedName>
        <fullName evidence="10">Transport ATP-binding protein CydC</fullName>
    </submittedName>
</protein>
<dbReference type="Gene3D" id="3.40.50.300">
    <property type="entry name" value="P-loop containing nucleotide triphosphate hydrolases"/>
    <property type="match status" value="1"/>
</dbReference>
<dbReference type="NCBIfam" id="TIGR02868">
    <property type="entry name" value="CydC"/>
    <property type="match status" value="1"/>
</dbReference>
<sequence>MKPLKPFIAQVLRFRGWFAGSLAAGYFTVATNIGLLFTSAYLISKAAQRPSTILLLWVPIVGVRFFSTAHGVGRYVERYLSHELTFRVLTDLRVWFYRQARAMGVGLRLNLHSGELLSRAMADVDTLQNLYLRLLAPPLIFFLTLVTVIGILVPHGWGLALTLTVFLLAAGLAVPLWAEVRSREAGRDWLPLRARLSALIVDTVGGLGDLTAYGQARAQLARLEALNREQGRLRARGQSTRALSAGLLTLLSLGAAWALLTEGIPLVEAGRLPGVLLASVTLLGLASFEAVQPLPLAFQYLSQSREAGRRLQELTAGAPPEPADGVRVRWEGVPALEVRGLGLRYEEARWALEGVDLDLRPGRRVAVVGPTGSGKSSLLSVVAGLWPYQRGEVRLGGHELRRLDPGSLHAALAVAEQRPHLFNTTLRENLLLADPDADTAALERAARVAVLDEVVARLPEGYDTPIGEQGARLSGGEARRLAVARAVLKGAPVVLLDEPTEGLDATNAGRLMQRLLEWLGPRSLLLVTHLLTGLEAMDEIVVLDQGRVVERGTQAELLARNGYYRRLWESQQQRLGDVTDGPESVAAPALG</sequence>
<evidence type="ECO:0000313" key="10">
    <source>
        <dbReference type="EMBL" id="CAB1128453.1"/>
    </source>
</evidence>
<feature type="transmembrane region" description="Helical" evidence="7">
    <location>
        <begin position="54"/>
        <end position="72"/>
    </location>
</feature>
<dbReference type="InterPro" id="IPR014223">
    <property type="entry name" value="ABC_CydC/D"/>
</dbReference>
<dbReference type="InterPro" id="IPR027417">
    <property type="entry name" value="P-loop_NTPase"/>
</dbReference>
<dbReference type="GO" id="GO:0034040">
    <property type="term" value="F:ATPase-coupled lipid transmembrane transporter activity"/>
    <property type="evidence" value="ECO:0007669"/>
    <property type="project" value="TreeGrafter"/>
</dbReference>
<feature type="domain" description="ABC transmembrane type-1" evidence="9">
    <location>
        <begin position="19"/>
        <end position="303"/>
    </location>
</feature>
<gene>
    <name evidence="10" type="ORF">R50_0947</name>
</gene>
<evidence type="ECO:0000256" key="1">
    <source>
        <dbReference type="ARBA" id="ARBA00004651"/>
    </source>
</evidence>
<evidence type="ECO:0000259" key="8">
    <source>
        <dbReference type="PROSITE" id="PS50893"/>
    </source>
</evidence>
<dbReference type="GO" id="GO:0005524">
    <property type="term" value="F:ATP binding"/>
    <property type="evidence" value="ECO:0007669"/>
    <property type="project" value="UniProtKB-KW"/>
</dbReference>
<feature type="transmembrane region" description="Helical" evidence="7">
    <location>
        <begin position="159"/>
        <end position="178"/>
    </location>
</feature>
<evidence type="ECO:0000256" key="4">
    <source>
        <dbReference type="ARBA" id="ARBA00022840"/>
    </source>
</evidence>
<dbReference type="Gene3D" id="1.20.1560.10">
    <property type="entry name" value="ABC transporter type 1, transmembrane domain"/>
    <property type="match status" value="1"/>
</dbReference>
<reference evidence="10 11" key="1">
    <citation type="submission" date="2020-02" db="EMBL/GenBank/DDBJ databases">
        <authorList>
            <person name="Hogendoorn C."/>
        </authorList>
    </citation>
    <scope>NUCLEOTIDE SEQUENCE [LARGE SCALE GENOMIC DNA]</scope>
    <source>
        <strain evidence="10">R501</strain>
    </source>
</reference>
<dbReference type="Pfam" id="PF00005">
    <property type="entry name" value="ABC_tran"/>
    <property type="match status" value="1"/>
</dbReference>
<keyword evidence="3" id="KW-0547">Nucleotide-binding</keyword>
<dbReference type="PANTHER" id="PTHR24221:SF654">
    <property type="entry name" value="ATP-BINDING CASSETTE SUB-FAMILY B MEMBER 6"/>
    <property type="match status" value="1"/>
</dbReference>
<organism evidence="10 11">
    <name type="scientific">Candidatus Hydrogenisulfobacillus filiaventi</name>
    <dbReference type="NCBI Taxonomy" id="2707344"/>
    <lineage>
        <taxon>Bacteria</taxon>
        <taxon>Bacillati</taxon>
        <taxon>Bacillota</taxon>
        <taxon>Clostridia</taxon>
        <taxon>Eubacteriales</taxon>
        <taxon>Clostridiales Family XVII. Incertae Sedis</taxon>
        <taxon>Candidatus Hydrogenisulfobacillus</taxon>
    </lineage>
</organism>
<evidence type="ECO:0000256" key="2">
    <source>
        <dbReference type="ARBA" id="ARBA00022692"/>
    </source>
</evidence>
<feature type="transmembrane region" description="Helical" evidence="7">
    <location>
        <begin position="130"/>
        <end position="153"/>
    </location>
</feature>
<evidence type="ECO:0000256" key="6">
    <source>
        <dbReference type="ARBA" id="ARBA00023136"/>
    </source>
</evidence>
<keyword evidence="5 7" id="KW-1133">Transmembrane helix</keyword>
<keyword evidence="6 7" id="KW-0472">Membrane</keyword>
<accession>A0A6F8ZFP0</accession>
<dbReference type="SUPFAM" id="SSF52540">
    <property type="entry name" value="P-loop containing nucleoside triphosphate hydrolases"/>
    <property type="match status" value="1"/>
</dbReference>
<dbReference type="PROSITE" id="PS50893">
    <property type="entry name" value="ABC_TRANSPORTER_2"/>
    <property type="match status" value="1"/>
</dbReference>
<evidence type="ECO:0000256" key="5">
    <source>
        <dbReference type="ARBA" id="ARBA00022989"/>
    </source>
</evidence>
<evidence type="ECO:0000259" key="9">
    <source>
        <dbReference type="PROSITE" id="PS50929"/>
    </source>
</evidence>
<dbReference type="InterPro" id="IPR011527">
    <property type="entry name" value="ABC1_TM_dom"/>
</dbReference>
<feature type="transmembrane region" description="Helical" evidence="7">
    <location>
        <begin position="242"/>
        <end position="260"/>
    </location>
</feature>
<dbReference type="AlphaFoldDB" id="A0A6F8ZFP0"/>
<keyword evidence="11" id="KW-1185">Reference proteome</keyword>
<feature type="transmembrane region" description="Helical" evidence="7">
    <location>
        <begin position="20"/>
        <end position="42"/>
    </location>
</feature>
<comment type="subcellular location">
    <subcellularLocation>
        <location evidence="1">Cell membrane</location>
        <topology evidence="1">Multi-pass membrane protein</topology>
    </subcellularLocation>
</comment>
<keyword evidence="2 7" id="KW-0812">Transmembrane</keyword>
<evidence type="ECO:0000256" key="7">
    <source>
        <dbReference type="SAM" id="Phobius"/>
    </source>
</evidence>
<dbReference type="GO" id="GO:0016887">
    <property type="term" value="F:ATP hydrolysis activity"/>
    <property type="evidence" value="ECO:0007669"/>
    <property type="project" value="InterPro"/>
</dbReference>
<evidence type="ECO:0000256" key="3">
    <source>
        <dbReference type="ARBA" id="ARBA00022741"/>
    </source>
</evidence>
<keyword evidence="4 10" id="KW-0067">ATP-binding</keyword>
<dbReference type="GO" id="GO:0034775">
    <property type="term" value="P:glutathione transmembrane transport"/>
    <property type="evidence" value="ECO:0007669"/>
    <property type="project" value="InterPro"/>
</dbReference>
<dbReference type="SUPFAM" id="SSF90123">
    <property type="entry name" value="ABC transporter transmembrane region"/>
    <property type="match status" value="1"/>
</dbReference>
<dbReference type="PROSITE" id="PS00211">
    <property type="entry name" value="ABC_TRANSPORTER_1"/>
    <property type="match status" value="1"/>
</dbReference>
<dbReference type="PROSITE" id="PS50929">
    <property type="entry name" value="ABC_TM1F"/>
    <property type="match status" value="1"/>
</dbReference>
<dbReference type="InterPro" id="IPR017871">
    <property type="entry name" value="ABC_transporter-like_CS"/>
</dbReference>
<dbReference type="InterPro" id="IPR036640">
    <property type="entry name" value="ABC1_TM_sf"/>
</dbReference>
<dbReference type="InterPro" id="IPR039421">
    <property type="entry name" value="Type_1_exporter"/>
</dbReference>
<dbReference type="InterPro" id="IPR003439">
    <property type="entry name" value="ABC_transporter-like_ATP-bd"/>
</dbReference>
<dbReference type="GO" id="GO:0140359">
    <property type="term" value="F:ABC-type transporter activity"/>
    <property type="evidence" value="ECO:0007669"/>
    <property type="project" value="InterPro"/>
</dbReference>
<dbReference type="KEGG" id="hfv:R50_0947"/>
<evidence type="ECO:0000313" key="11">
    <source>
        <dbReference type="Proteomes" id="UP000503399"/>
    </source>
</evidence>
<dbReference type="Proteomes" id="UP000503399">
    <property type="component" value="Chromosome"/>
</dbReference>
<name>A0A6F8ZFP0_9FIRM</name>
<dbReference type="PANTHER" id="PTHR24221">
    <property type="entry name" value="ATP-BINDING CASSETTE SUB-FAMILY B"/>
    <property type="match status" value="1"/>
</dbReference>
<dbReference type="GO" id="GO:0005886">
    <property type="term" value="C:plasma membrane"/>
    <property type="evidence" value="ECO:0007669"/>
    <property type="project" value="UniProtKB-SubCell"/>
</dbReference>
<feature type="domain" description="ABC transporter" evidence="8">
    <location>
        <begin position="336"/>
        <end position="570"/>
    </location>
</feature>
<dbReference type="EMBL" id="LR778114">
    <property type="protein sequence ID" value="CAB1128453.1"/>
    <property type="molecule type" value="Genomic_DNA"/>
</dbReference>
<dbReference type="Pfam" id="PF00664">
    <property type="entry name" value="ABC_membrane"/>
    <property type="match status" value="1"/>
</dbReference>